<keyword evidence="2" id="KW-1003">Cell membrane</keyword>
<keyword evidence="9" id="KW-1185">Reference proteome</keyword>
<organism evidence="8 9">
    <name type="scientific">Kitasatospora paracochleata</name>
    <dbReference type="NCBI Taxonomy" id="58354"/>
    <lineage>
        <taxon>Bacteria</taxon>
        <taxon>Bacillati</taxon>
        <taxon>Actinomycetota</taxon>
        <taxon>Actinomycetes</taxon>
        <taxon>Kitasatosporales</taxon>
        <taxon>Streptomycetaceae</taxon>
        <taxon>Kitasatospora</taxon>
    </lineage>
</organism>
<evidence type="ECO:0000256" key="6">
    <source>
        <dbReference type="SAM" id="Phobius"/>
    </source>
</evidence>
<keyword evidence="3 6" id="KW-0812">Transmembrane</keyword>
<gene>
    <name evidence="8" type="ORF">FHR36_004355</name>
</gene>
<proteinExistence type="predicted"/>
<feature type="transmembrane region" description="Helical" evidence="6">
    <location>
        <begin position="66"/>
        <end position="87"/>
    </location>
</feature>
<comment type="caution">
    <text evidence="8">The sequence shown here is derived from an EMBL/GenBank/DDBJ whole genome shotgun (WGS) entry which is preliminary data.</text>
</comment>
<feature type="transmembrane region" description="Helical" evidence="6">
    <location>
        <begin position="264"/>
        <end position="291"/>
    </location>
</feature>
<feature type="transmembrane region" description="Helical" evidence="6">
    <location>
        <begin position="232"/>
        <end position="252"/>
    </location>
</feature>
<dbReference type="PANTHER" id="PTHR34820:SF4">
    <property type="entry name" value="INNER MEMBRANE PROTEIN YEBZ"/>
    <property type="match status" value="1"/>
</dbReference>
<evidence type="ECO:0000256" key="5">
    <source>
        <dbReference type="ARBA" id="ARBA00023136"/>
    </source>
</evidence>
<evidence type="ECO:0000256" key="2">
    <source>
        <dbReference type="ARBA" id="ARBA00022475"/>
    </source>
</evidence>
<feature type="transmembrane region" description="Helical" evidence="6">
    <location>
        <begin position="192"/>
        <end position="212"/>
    </location>
</feature>
<dbReference type="PANTHER" id="PTHR34820">
    <property type="entry name" value="INNER MEMBRANE PROTEIN YEBZ"/>
    <property type="match status" value="1"/>
</dbReference>
<dbReference type="Proteomes" id="UP001206483">
    <property type="component" value="Unassembled WGS sequence"/>
</dbReference>
<dbReference type="EMBL" id="JAMZDX010000004">
    <property type="protein sequence ID" value="MCP2311192.1"/>
    <property type="molecule type" value="Genomic_DNA"/>
</dbReference>
<feature type="transmembrane region" description="Helical" evidence="6">
    <location>
        <begin position="25"/>
        <end position="45"/>
    </location>
</feature>
<comment type="subcellular location">
    <subcellularLocation>
        <location evidence="1">Cell membrane</location>
        <topology evidence="1">Multi-pass membrane protein</topology>
    </subcellularLocation>
</comment>
<feature type="transmembrane region" description="Helical" evidence="6">
    <location>
        <begin position="312"/>
        <end position="333"/>
    </location>
</feature>
<feature type="transmembrane region" description="Helical" evidence="6">
    <location>
        <begin position="153"/>
        <end position="172"/>
    </location>
</feature>
<evidence type="ECO:0000259" key="7">
    <source>
        <dbReference type="Pfam" id="PF05425"/>
    </source>
</evidence>
<keyword evidence="5 6" id="KW-0472">Membrane</keyword>
<dbReference type="InterPro" id="IPR008457">
    <property type="entry name" value="Cu-R_CopD_dom"/>
</dbReference>
<protein>
    <submittedName>
        <fullName evidence="8">Copper transport protein</fullName>
    </submittedName>
</protein>
<feature type="transmembrane region" description="Helical" evidence="6">
    <location>
        <begin position="127"/>
        <end position="146"/>
    </location>
</feature>
<evidence type="ECO:0000256" key="3">
    <source>
        <dbReference type="ARBA" id="ARBA00022692"/>
    </source>
</evidence>
<name>A0ABT1J191_9ACTN</name>
<accession>A0ABT1J191</accession>
<evidence type="ECO:0000313" key="8">
    <source>
        <dbReference type="EMBL" id="MCP2311192.1"/>
    </source>
</evidence>
<feature type="domain" description="Copper resistance protein D" evidence="7">
    <location>
        <begin position="229"/>
        <end position="332"/>
    </location>
</feature>
<evidence type="ECO:0000256" key="1">
    <source>
        <dbReference type="ARBA" id="ARBA00004651"/>
    </source>
</evidence>
<dbReference type="RefSeq" id="WP_253799826.1">
    <property type="nucleotide sequence ID" value="NZ_BAAAUB010000071.1"/>
</dbReference>
<sequence>MSSVHLAVSTAGYTMPPLWRVLTKSGYFLGLCGAIGATVTYATAVRPTLRASHDQADDTAVLRRRTASYLAWAGVVLLVAGYFQLAARLARAGKGMPFADALAPGRLWDYLRAPAAKGAWIAQGTVYLVQNAVLVLTAAVLIALFLPAARRRLDALALTALPLSVAVTLIAAVPATAPKNAEKVLDLALDQVHIVAGTVWLGGLAVLVALAATRGRLGDGAGALWADLWRRFSLVAMVCVGAVTLSGLWMSWKHVGAVDQLWTTGYGLFLLVKVALVAGLVTAGGFNQFWLMPRIAEARRTDQEATLRHLTLRHFPAVVWGEVVLGLAVLGVLPLLSGSARTEGGSPQAESSAGVFAAGAALVLALAVSLYFTAKASDAIGRRRGAAVPAA</sequence>
<keyword evidence="4 6" id="KW-1133">Transmembrane helix</keyword>
<dbReference type="Pfam" id="PF05425">
    <property type="entry name" value="CopD"/>
    <property type="match status" value="1"/>
</dbReference>
<evidence type="ECO:0000313" key="9">
    <source>
        <dbReference type="Proteomes" id="UP001206483"/>
    </source>
</evidence>
<evidence type="ECO:0000256" key="4">
    <source>
        <dbReference type="ARBA" id="ARBA00022989"/>
    </source>
</evidence>
<feature type="transmembrane region" description="Helical" evidence="6">
    <location>
        <begin position="353"/>
        <end position="374"/>
    </location>
</feature>
<dbReference type="InterPro" id="IPR032694">
    <property type="entry name" value="CopC/D"/>
</dbReference>
<reference evidence="8 9" key="1">
    <citation type="submission" date="2022-06" db="EMBL/GenBank/DDBJ databases">
        <title>Sequencing the genomes of 1000 actinobacteria strains.</title>
        <authorList>
            <person name="Klenk H.-P."/>
        </authorList>
    </citation>
    <scope>NUCLEOTIDE SEQUENCE [LARGE SCALE GENOMIC DNA]</scope>
    <source>
        <strain evidence="8 9">DSM 41656</strain>
    </source>
</reference>